<dbReference type="Pfam" id="PF09195">
    <property type="entry name" value="Endonuc-BglII"/>
    <property type="match status" value="1"/>
</dbReference>
<dbReference type="OrthoDB" id="1956808at2"/>
<organism evidence="1 2">
    <name type="scientific">Comamonas testosteroni</name>
    <name type="common">Pseudomonas testosteroni</name>
    <dbReference type="NCBI Taxonomy" id="285"/>
    <lineage>
        <taxon>Bacteria</taxon>
        <taxon>Pseudomonadati</taxon>
        <taxon>Pseudomonadota</taxon>
        <taxon>Betaproteobacteria</taxon>
        <taxon>Burkholderiales</taxon>
        <taxon>Comamonadaceae</taxon>
        <taxon>Comamonas</taxon>
    </lineage>
</organism>
<sequence>MLQILTLKGRYVSQEEHQPAATQNSLQALIDKGFEVLYVSHAAAILAGDFPDASSEIANVLNEMDLPITEIIGSGGGESKFTQRLRKALAALDWKKHNFVIGKTIDGIPRESTSHEVDHVKRYPSGVIACEIEWNNKDPFFDRDLENFKRLHAEGAISVGVLITRGSSLQDSLSRLVSRFAEERGIVDSDSLAAAGVTPTPRQRANIERRVTRTRDPVPFADAWVDNFVSNKYGAATTHWAKLIHRVERGVGNPCPLLLIGLPASIVRFDAAKVDEISEADVSDDGNSSDTQ</sequence>
<dbReference type="AlphaFoldDB" id="A0A373FR34"/>
<dbReference type="InterPro" id="IPR011335">
    <property type="entry name" value="Restrct_endonuc-II-like"/>
</dbReference>
<proteinExistence type="predicted"/>
<dbReference type="GO" id="GO:0009036">
    <property type="term" value="F:type II site-specific deoxyribonuclease activity"/>
    <property type="evidence" value="ECO:0007669"/>
    <property type="project" value="InterPro"/>
</dbReference>
<keyword evidence="2" id="KW-1185">Reference proteome</keyword>
<evidence type="ECO:0000313" key="1">
    <source>
        <dbReference type="EMBL" id="RGE46641.1"/>
    </source>
</evidence>
<dbReference type="InterPro" id="IPR015278">
    <property type="entry name" value="BglII-like"/>
</dbReference>
<comment type="caution">
    <text evidence="1">The sequence shown here is derived from an EMBL/GenBank/DDBJ whole genome shotgun (WGS) entry which is preliminary data.</text>
</comment>
<dbReference type="EMBL" id="QURR01000002">
    <property type="protein sequence ID" value="RGE46641.1"/>
    <property type="molecule type" value="Genomic_DNA"/>
</dbReference>
<dbReference type="SUPFAM" id="SSF52980">
    <property type="entry name" value="Restriction endonuclease-like"/>
    <property type="match status" value="1"/>
</dbReference>
<dbReference type="Proteomes" id="UP000261948">
    <property type="component" value="Unassembled WGS sequence"/>
</dbReference>
<evidence type="ECO:0000313" key="2">
    <source>
        <dbReference type="Proteomes" id="UP000261948"/>
    </source>
</evidence>
<accession>A0A373FR34</accession>
<gene>
    <name evidence="1" type="ORF">DZC30_02370</name>
</gene>
<keyword evidence="1" id="KW-0255">Endonuclease</keyword>
<keyword evidence="1" id="KW-0378">Hydrolase</keyword>
<protein>
    <submittedName>
        <fullName evidence="1">Restriction endonuclease</fullName>
    </submittedName>
</protein>
<reference evidence="1 2" key="1">
    <citation type="submission" date="2018-08" db="EMBL/GenBank/DDBJ databases">
        <title>Comamonas testosteroni strain SWCO2.</title>
        <authorList>
            <person name="Jiang N."/>
            <person name="Zhang X.Z."/>
        </authorList>
    </citation>
    <scope>NUCLEOTIDE SEQUENCE [LARGE SCALE GENOMIC DNA]</scope>
    <source>
        <strain evidence="1 2">SWCO2</strain>
    </source>
</reference>
<name>A0A373FR34_COMTE</name>
<dbReference type="GO" id="GO:0009307">
    <property type="term" value="P:DNA restriction-modification system"/>
    <property type="evidence" value="ECO:0007669"/>
    <property type="project" value="InterPro"/>
</dbReference>
<keyword evidence="1" id="KW-0540">Nuclease</keyword>